<comment type="subcellular location">
    <subcellularLocation>
        <location evidence="1">Membrane</location>
        <topology evidence="1">Multi-pass membrane protein</topology>
    </subcellularLocation>
</comment>
<dbReference type="Proteomes" id="UP000045706">
    <property type="component" value="Unassembled WGS sequence"/>
</dbReference>
<feature type="domain" description="Peptidase M14" evidence="11">
    <location>
        <begin position="464"/>
        <end position="745"/>
    </location>
</feature>
<dbReference type="PROSITE" id="PS50850">
    <property type="entry name" value="MFS"/>
    <property type="match status" value="1"/>
</dbReference>
<feature type="transmembrane region" description="Helical" evidence="9">
    <location>
        <begin position="114"/>
        <end position="135"/>
    </location>
</feature>
<evidence type="ECO:0000313" key="12">
    <source>
        <dbReference type="EMBL" id="CRK42309.1"/>
    </source>
</evidence>
<name>A0A0G4N7J1_VERLO</name>
<evidence type="ECO:0000256" key="1">
    <source>
        <dbReference type="ARBA" id="ARBA00004141"/>
    </source>
</evidence>
<reference evidence="13" key="1">
    <citation type="submission" date="2015-05" db="EMBL/GenBank/DDBJ databases">
        <authorList>
            <person name="Fogelqvist Johan"/>
        </authorList>
    </citation>
    <scope>NUCLEOTIDE SEQUENCE [LARGE SCALE GENOMIC DNA]</scope>
</reference>
<evidence type="ECO:0000256" key="9">
    <source>
        <dbReference type="SAM" id="Phobius"/>
    </source>
</evidence>
<evidence type="ECO:0000256" key="6">
    <source>
        <dbReference type="ARBA" id="ARBA00022989"/>
    </source>
</evidence>
<evidence type="ECO:0000313" key="13">
    <source>
        <dbReference type="Proteomes" id="UP000045706"/>
    </source>
</evidence>
<keyword evidence="7 9" id="KW-0472">Membrane</keyword>
<evidence type="ECO:0000256" key="2">
    <source>
        <dbReference type="ARBA" id="ARBA00005988"/>
    </source>
</evidence>
<dbReference type="PANTHER" id="PTHR23511:SF12">
    <property type="entry name" value="TRANSPORTER, PUTATIVE (AFU_ORTHOLOGUE AFUA_7G01740)-RELATED"/>
    <property type="match status" value="1"/>
</dbReference>
<dbReference type="Pfam" id="PF07690">
    <property type="entry name" value="MFS_1"/>
    <property type="match status" value="1"/>
</dbReference>
<comment type="similarity">
    <text evidence="3">Belongs to the major facilitator superfamily.</text>
</comment>
<dbReference type="Gene3D" id="3.40.630.10">
    <property type="entry name" value="Zn peptidases"/>
    <property type="match status" value="1"/>
</dbReference>
<dbReference type="Pfam" id="PF00246">
    <property type="entry name" value="Peptidase_M14"/>
    <property type="match status" value="1"/>
</dbReference>
<dbReference type="Gene3D" id="1.20.1250.20">
    <property type="entry name" value="MFS general substrate transporter like domains"/>
    <property type="match status" value="1"/>
</dbReference>
<dbReference type="SUPFAM" id="SSF53187">
    <property type="entry name" value="Zn-dependent exopeptidases"/>
    <property type="match status" value="1"/>
</dbReference>
<dbReference type="GO" id="GO:0004181">
    <property type="term" value="F:metallocarboxypeptidase activity"/>
    <property type="evidence" value="ECO:0007669"/>
    <property type="project" value="InterPro"/>
</dbReference>
<evidence type="ECO:0000259" key="10">
    <source>
        <dbReference type="PROSITE" id="PS50850"/>
    </source>
</evidence>
<feature type="transmembrane region" description="Helical" evidence="9">
    <location>
        <begin position="24"/>
        <end position="50"/>
    </location>
</feature>
<dbReference type="FunFam" id="1.20.1250.20:FF:000171">
    <property type="entry name" value="MFS general substrate transporter"/>
    <property type="match status" value="1"/>
</dbReference>
<evidence type="ECO:0000256" key="4">
    <source>
        <dbReference type="ARBA" id="ARBA00022448"/>
    </source>
</evidence>
<feature type="transmembrane region" description="Helical" evidence="9">
    <location>
        <begin position="71"/>
        <end position="94"/>
    </location>
</feature>
<dbReference type="CDD" id="cd06242">
    <property type="entry name" value="M14-like"/>
    <property type="match status" value="1"/>
</dbReference>
<dbReference type="CDD" id="cd17316">
    <property type="entry name" value="MFS_SV2_like"/>
    <property type="match status" value="1"/>
</dbReference>
<sequence length="933" mass="102178">MFWGFGCDIFGRRHAFNCTLGLTAFWGLVAGGANNFAAIGSFAALWSFGVGGNLPVDSAIFLEFLPGTHQYLLTILSIDWAIAQVVANLVAWPLLGNLTCQQDTVCRKRDNMGWRWFTITMGGITAVMFLVRFAAFKIFESPKYLMGKGRDEDAVRIVHEVARRNNKTTSLTLADLKACEPEGYVAQTNVSAAAKRYAAKLNFSHIRVLFSTRKLGLSTGLIMAVWALIGLGYPLYNAFLPFIQATRGADFGDGSTYITYRNSLIISSLGVPGALLGGWLVERKVIGRKGTLSLFTVLTGVFLYCSTTAVTSNALLGWNCAFNFCSNVMYAVLYGFTPELFPTPQRGTGNALTATCNRIFGIMAPIIAMFANLETSAPVYTSGALFIAAGLLKPNLVMRTSTLAGLFGLLSFADAAKYGYNHVAVRQDSDIVAANFKDVDISLHSPAFLNPGSRLEGFSRGTEGPTSHEAMEVFMEEIASRNSYMTYNTANFTSEELRSFPYVHLASAGNSTCRRRSAAEKVRIWVQGAAHGNEPAGDEALLALLGKFDNDPEWAADILEKVDIVILPRYNPDGVYYFQRALATNFDPNRDHIKQNRQQTRNIKALLAEYHPHVIIDMHEYGATTQYGRYYHGSDGLFSAAKNLNINESIRSLSEEVFAKNIGNDMEDAGLRWEPYVTGPSSLDLDFAISFTEAGTDAKIGRNAMGLTQSVTFLIEMRGIFLADQEFQRRTAAGLTMAGSIIQTAADNADKVYETVEGGRAAFISGTDDIILTDSTTTENREFTMVDHTAGEIVQVPIKFISNTPARANLTRSRPEAYLIPVAWADLAARLVDAGLEVETLPEPWSGTVEALRIESSQFESSYYEGAVRATVTTSTSERELTLPAGSFRVSTRQKNAALAFVALEPENIDSYVSFNVVPVERGDEYPIFRVAS</sequence>
<dbReference type="PANTHER" id="PTHR23511">
    <property type="entry name" value="SYNAPTIC VESICLE GLYCOPROTEIN 2"/>
    <property type="match status" value="1"/>
</dbReference>
<comment type="similarity">
    <text evidence="2 8">Belongs to the peptidase M14 family.</text>
</comment>
<dbReference type="InterPro" id="IPR020846">
    <property type="entry name" value="MFS_dom"/>
</dbReference>
<dbReference type="InterPro" id="IPR011701">
    <property type="entry name" value="MFS"/>
</dbReference>
<protein>
    <submittedName>
        <fullName evidence="12">Uncharacterized protein</fullName>
    </submittedName>
</protein>
<feature type="domain" description="Major facilitator superfamily (MFS) profile" evidence="10">
    <location>
        <begin position="1"/>
        <end position="401"/>
    </location>
</feature>
<keyword evidence="5 9" id="KW-0812">Transmembrane</keyword>
<feature type="transmembrane region" description="Helical" evidence="9">
    <location>
        <begin position="215"/>
        <end position="236"/>
    </location>
</feature>
<dbReference type="EMBL" id="CVQI01032828">
    <property type="protein sequence ID" value="CRK42309.1"/>
    <property type="molecule type" value="Genomic_DNA"/>
</dbReference>
<feature type="transmembrane region" description="Helical" evidence="9">
    <location>
        <begin position="260"/>
        <end position="280"/>
    </location>
</feature>
<gene>
    <name evidence="12" type="ORF">BN1723_000723</name>
</gene>
<dbReference type="SUPFAM" id="SSF103473">
    <property type="entry name" value="MFS general substrate transporter"/>
    <property type="match status" value="1"/>
</dbReference>
<evidence type="ECO:0000256" key="5">
    <source>
        <dbReference type="ARBA" id="ARBA00022692"/>
    </source>
</evidence>
<accession>A0A0G4N7J1</accession>
<keyword evidence="4" id="KW-0813">Transport</keyword>
<feature type="active site" description="Proton donor/acceptor" evidence="8">
    <location>
        <position position="716"/>
    </location>
</feature>
<dbReference type="GO" id="GO:0022857">
    <property type="term" value="F:transmembrane transporter activity"/>
    <property type="evidence" value="ECO:0007669"/>
    <property type="project" value="InterPro"/>
</dbReference>
<dbReference type="AlphaFoldDB" id="A0A0G4N7J1"/>
<feature type="transmembrane region" description="Helical" evidence="9">
    <location>
        <begin position="316"/>
        <end position="337"/>
    </location>
</feature>
<keyword evidence="6 9" id="KW-1133">Transmembrane helix</keyword>
<evidence type="ECO:0000256" key="8">
    <source>
        <dbReference type="PROSITE-ProRule" id="PRU01379"/>
    </source>
</evidence>
<evidence type="ECO:0000259" key="11">
    <source>
        <dbReference type="PROSITE" id="PS52035"/>
    </source>
</evidence>
<dbReference type="PROSITE" id="PS52035">
    <property type="entry name" value="PEPTIDASE_M14"/>
    <property type="match status" value="1"/>
</dbReference>
<evidence type="ECO:0000256" key="3">
    <source>
        <dbReference type="ARBA" id="ARBA00008335"/>
    </source>
</evidence>
<dbReference type="InterPro" id="IPR000834">
    <property type="entry name" value="Peptidase_M14"/>
</dbReference>
<organism evidence="12 13">
    <name type="scientific">Verticillium longisporum</name>
    <name type="common">Verticillium dahliae var. longisporum</name>
    <dbReference type="NCBI Taxonomy" id="100787"/>
    <lineage>
        <taxon>Eukaryota</taxon>
        <taxon>Fungi</taxon>
        <taxon>Dikarya</taxon>
        <taxon>Ascomycota</taxon>
        <taxon>Pezizomycotina</taxon>
        <taxon>Sordariomycetes</taxon>
        <taxon>Hypocreomycetidae</taxon>
        <taxon>Glomerellales</taxon>
        <taxon>Plectosphaerellaceae</taxon>
        <taxon>Verticillium</taxon>
    </lineage>
</organism>
<dbReference type="SMART" id="SM00631">
    <property type="entry name" value="Zn_pept"/>
    <property type="match status" value="1"/>
</dbReference>
<dbReference type="GO" id="GO:0008270">
    <property type="term" value="F:zinc ion binding"/>
    <property type="evidence" value="ECO:0007669"/>
    <property type="project" value="InterPro"/>
</dbReference>
<dbReference type="GO" id="GO:0006508">
    <property type="term" value="P:proteolysis"/>
    <property type="evidence" value="ECO:0007669"/>
    <property type="project" value="InterPro"/>
</dbReference>
<proteinExistence type="inferred from homology"/>
<dbReference type="InterPro" id="IPR036259">
    <property type="entry name" value="MFS_trans_sf"/>
</dbReference>
<dbReference type="GO" id="GO:0016020">
    <property type="term" value="C:membrane"/>
    <property type="evidence" value="ECO:0007669"/>
    <property type="project" value="UniProtKB-SubCell"/>
</dbReference>
<evidence type="ECO:0000256" key="7">
    <source>
        <dbReference type="ARBA" id="ARBA00023136"/>
    </source>
</evidence>
<feature type="transmembrane region" description="Helical" evidence="9">
    <location>
        <begin position="292"/>
        <end position="310"/>
    </location>
</feature>